<protein>
    <submittedName>
        <fullName evidence="1">Uncharacterized protein</fullName>
    </submittedName>
</protein>
<dbReference type="AlphaFoldDB" id="A0A0V0S4Z9"/>
<keyword evidence="2" id="KW-1185">Reference proteome</keyword>
<evidence type="ECO:0000313" key="2">
    <source>
        <dbReference type="Proteomes" id="UP000054630"/>
    </source>
</evidence>
<evidence type="ECO:0000313" key="1">
    <source>
        <dbReference type="EMBL" id="KRX21793.1"/>
    </source>
</evidence>
<gene>
    <name evidence="1" type="ORF">T07_9259</name>
</gene>
<sequence>MEDMPRVGLKQVDDGKTKMLLERVACEPLPCSLGRLSVCFWSRKKEETKLFTLKRQGFALNSKAQREGWFAAPFLKLRGWRKID</sequence>
<comment type="caution">
    <text evidence="1">The sequence shown here is derived from an EMBL/GenBank/DDBJ whole genome shotgun (WGS) entry which is preliminary data.</text>
</comment>
<name>A0A0V0S4Z9_9BILA</name>
<reference evidence="1 2" key="1">
    <citation type="submission" date="2015-01" db="EMBL/GenBank/DDBJ databases">
        <title>Evolution of Trichinella species and genotypes.</title>
        <authorList>
            <person name="Korhonen P.K."/>
            <person name="Edoardo P."/>
            <person name="Giuseppe L.R."/>
            <person name="Gasser R.B."/>
        </authorList>
    </citation>
    <scope>NUCLEOTIDE SEQUENCE [LARGE SCALE GENOMIC DNA]</scope>
    <source>
        <strain evidence="1">ISS37</strain>
    </source>
</reference>
<organism evidence="1 2">
    <name type="scientific">Trichinella nelsoni</name>
    <dbReference type="NCBI Taxonomy" id="6336"/>
    <lineage>
        <taxon>Eukaryota</taxon>
        <taxon>Metazoa</taxon>
        <taxon>Ecdysozoa</taxon>
        <taxon>Nematoda</taxon>
        <taxon>Enoplea</taxon>
        <taxon>Dorylaimia</taxon>
        <taxon>Trichinellida</taxon>
        <taxon>Trichinellidae</taxon>
        <taxon>Trichinella</taxon>
    </lineage>
</organism>
<proteinExistence type="predicted"/>
<dbReference type="EMBL" id="JYDL01000036">
    <property type="protein sequence ID" value="KRX21793.1"/>
    <property type="molecule type" value="Genomic_DNA"/>
</dbReference>
<accession>A0A0V0S4Z9</accession>
<dbReference type="Proteomes" id="UP000054630">
    <property type="component" value="Unassembled WGS sequence"/>
</dbReference>